<dbReference type="RefSeq" id="WP_331218585.1">
    <property type="nucleotide sequence ID" value="NZ_JAZGQK010000043.1"/>
</dbReference>
<keyword evidence="4" id="KW-1185">Reference proteome</keyword>
<reference evidence="3 4" key="1">
    <citation type="submission" date="2024-01" db="EMBL/GenBank/DDBJ databases">
        <title>Genome insights into Plantactinospora sonchi sp. nov.</title>
        <authorList>
            <person name="Wang L."/>
        </authorList>
    </citation>
    <scope>NUCLEOTIDE SEQUENCE [LARGE SCALE GENOMIC DNA]</scope>
    <source>
        <strain evidence="3 4">NEAU-QY2</strain>
    </source>
</reference>
<feature type="region of interest" description="Disordered" evidence="1">
    <location>
        <begin position="25"/>
        <end position="49"/>
    </location>
</feature>
<keyword evidence="2" id="KW-0732">Signal</keyword>
<evidence type="ECO:0000256" key="2">
    <source>
        <dbReference type="SAM" id="SignalP"/>
    </source>
</evidence>
<name>A0ABU7S4U6_9ACTN</name>
<evidence type="ECO:0000313" key="3">
    <source>
        <dbReference type="EMBL" id="MEE6263792.1"/>
    </source>
</evidence>
<proteinExistence type="predicted"/>
<gene>
    <name evidence="3" type="ORF">V1633_35630</name>
</gene>
<feature type="chain" id="PRO_5046866880" evidence="2">
    <location>
        <begin position="19"/>
        <end position="220"/>
    </location>
</feature>
<feature type="signal peptide" evidence="2">
    <location>
        <begin position="1"/>
        <end position="18"/>
    </location>
</feature>
<dbReference type="Pfam" id="PF18966">
    <property type="entry name" value="Lipoprotein_23"/>
    <property type="match status" value="1"/>
</dbReference>
<sequence>MPSKLRVAVLAALTIALAAGCAGDPESTNGGGSTSASPSATPPAPGPPWYDDVAPAAAAVKVGPEGTDCEMPITFDVPASWKPKDIEFNPEFAELMQQGGSTATCEIDAKPTGNIGFLRIWVVDRGAVIGARKGLEEFLAANGEITELQYRDTLAGPLRATEATYLQKSELTGEFRRERALVVATRFGTMLLTLAGLDTEEFEAMLPAYQLAKQTISVTR</sequence>
<evidence type="ECO:0000256" key="1">
    <source>
        <dbReference type="SAM" id="MobiDB-lite"/>
    </source>
</evidence>
<dbReference type="InterPro" id="IPR044058">
    <property type="entry name" value="Lipoprotein_23"/>
</dbReference>
<evidence type="ECO:0000313" key="4">
    <source>
        <dbReference type="Proteomes" id="UP001332243"/>
    </source>
</evidence>
<comment type="caution">
    <text evidence="3">The sequence shown here is derived from an EMBL/GenBank/DDBJ whole genome shotgun (WGS) entry which is preliminary data.</text>
</comment>
<protein>
    <submittedName>
        <fullName evidence="3">Lipoprotein</fullName>
    </submittedName>
</protein>
<keyword evidence="3" id="KW-0449">Lipoprotein</keyword>
<dbReference type="EMBL" id="JAZGQK010000043">
    <property type="protein sequence ID" value="MEE6263792.1"/>
    <property type="molecule type" value="Genomic_DNA"/>
</dbReference>
<accession>A0ABU7S4U6</accession>
<dbReference type="Proteomes" id="UP001332243">
    <property type="component" value="Unassembled WGS sequence"/>
</dbReference>
<dbReference type="PROSITE" id="PS51257">
    <property type="entry name" value="PROKAR_LIPOPROTEIN"/>
    <property type="match status" value="1"/>
</dbReference>
<organism evidence="3 4">
    <name type="scientific">Plantactinospora sonchi</name>
    <dbReference type="NCBI Taxonomy" id="1544735"/>
    <lineage>
        <taxon>Bacteria</taxon>
        <taxon>Bacillati</taxon>
        <taxon>Actinomycetota</taxon>
        <taxon>Actinomycetes</taxon>
        <taxon>Micromonosporales</taxon>
        <taxon>Micromonosporaceae</taxon>
        <taxon>Plantactinospora</taxon>
    </lineage>
</organism>